<accession>A0A8J3ALN5</accession>
<evidence type="ECO:0000313" key="11">
    <source>
        <dbReference type="Proteomes" id="UP000619536"/>
    </source>
</evidence>
<dbReference type="InterPro" id="IPR012340">
    <property type="entry name" value="NA-bd_OB-fold"/>
</dbReference>
<feature type="domain" description="DNA replication/recombination mediator RecO N-terminal" evidence="9">
    <location>
        <begin position="1"/>
        <end position="78"/>
    </location>
</feature>
<reference evidence="10" key="2">
    <citation type="submission" date="2020-09" db="EMBL/GenBank/DDBJ databases">
        <authorList>
            <person name="Sun Q."/>
            <person name="Sedlacek I."/>
        </authorList>
    </citation>
    <scope>NUCLEOTIDE SEQUENCE</scope>
    <source>
        <strain evidence="10">CCM 8606</strain>
    </source>
</reference>
<proteinExistence type="inferred from homology"/>
<evidence type="ECO:0000256" key="5">
    <source>
        <dbReference type="ARBA" id="ARBA00023172"/>
    </source>
</evidence>
<dbReference type="PANTHER" id="PTHR33991">
    <property type="entry name" value="DNA REPAIR PROTEIN RECO"/>
    <property type="match status" value="1"/>
</dbReference>
<sequence>MPLYRDEALVLHCIDLGEADRIITLLTKHHGRVRAVAKGVRKVRSRFGGRLEPFMRQDVLIATGRSLDVISQSATIAAYADAITQEYSCYIAANVIAEVAESVVATLDEPDEEQYTLAVAAISALSRQLHHSLDITASYILRALALAGWQMRLDACVVCGRTDKLTSLSNASGGVMCSLDRTPDARHIDQGVLQTLKLWLAGNWQMLDTNAQEPLFDQTRHIALPIVEHWAQFYLEKPIRSARLLD</sequence>
<gene>
    <name evidence="8 10" type="primary">recO</name>
    <name evidence="10" type="ORF">GCM10007377_03700</name>
</gene>
<evidence type="ECO:0000313" key="10">
    <source>
        <dbReference type="EMBL" id="GGI12986.1"/>
    </source>
</evidence>
<evidence type="ECO:0000256" key="7">
    <source>
        <dbReference type="ARBA" id="ARBA00033409"/>
    </source>
</evidence>
<keyword evidence="5 8" id="KW-0233">DNA recombination</keyword>
<dbReference type="RefSeq" id="WP_188354534.1">
    <property type="nucleotide sequence ID" value="NZ_BMDH01000001.1"/>
</dbReference>
<dbReference type="HAMAP" id="MF_00201">
    <property type="entry name" value="RecO"/>
    <property type="match status" value="1"/>
</dbReference>
<reference evidence="10" key="1">
    <citation type="journal article" date="2014" name="Int. J. Syst. Evol. Microbiol.">
        <title>Complete genome sequence of Corynebacterium casei LMG S-19264T (=DSM 44701T), isolated from a smear-ripened cheese.</title>
        <authorList>
            <consortium name="US DOE Joint Genome Institute (JGI-PGF)"/>
            <person name="Walter F."/>
            <person name="Albersmeier A."/>
            <person name="Kalinowski J."/>
            <person name="Ruckert C."/>
        </authorList>
    </citation>
    <scope>NUCLEOTIDE SEQUENCE</scope>
    <source>
        <strain evidence="10">CCM 8606</strain>
    </source>
</reference>
<dbReference type="SUPFAM" id="SSF57863">
    <property type="entry name" value="ArfGap/RecO-like zinc finger"/>
    <property type="match status" value="1"/>
</dbReference>
<dbReference type="EMBL" id="BMDH01000001">
    <property type="protein sequence ID" value="GGI12986.1"/>
    <property type="molecule type" value="Genomic_DNA"/>
</dbReference>
<evidence type="ECO:0000256" key="8">
    <source>
        <dbReference type="HAMAP-Rule" id="MF_00201"/>
    </source>
</evidence>
<evidence type="ECO:0000256" key="1">
    <source>
        <dbReference type="ARBA" id="ARBA00003065"/>
    </source>
</evidence>
<dbReference type="InterPro" id="IPR003717">
    <property type="entry name" value="RecO"/>
</dbReference>
<dbReference type="InterPro" id="IPR042242">
    <property type="entry name" value="RecO_C"/>
</dbReference>
<organism evidence="10 11">
    <name type="scientific">Galliscardovia ingluviei</name>
    <dbReference type="NCBI Taxonomy" id="1769422"/>
    <lineage>
        <taxon>Bacteria</taxon>
        <taxon>Bacillati</taxon>
        <taxon>Actinomycetota</taxon>
        <taxon>Actinomycetes</taxon>
        <taxon>Bifidobacteriales</taxon>
        <taxon>Bifidobacteriaceae</taxon>
        <taxon>Galliscardovia</taxon>
    </lineage>
</organism>
<dbReference type="Gene3D" id="1.20.1440.120">
    <property type="entry name" value="Recombination protein O, C-terminal domain"/>
    <property type="match status" value="1"/>
</dbReference>
<evidence type="ECO:0000256" key="2">
    <source>
        <dbReference type="ARBA" id="ARBA00007452"/>
    </source>
</evidence>
<dbReference type="NCBIfam" id="TIGR00613">
    <property type="entry name" value="reco"/>
    <property type="match status" value="1"/>
</dbReference>
<evidence type="ECO:0000256" key="6">
    <source>
        <dbReference type="ARBA" id="ARBA00023204"/>
    </source>
</evidence>
<keyword evidence="4 8" id="KW-0227">DNA damage</keyword>
<dbReference type="Gene3D" id="2.40.50.140">
    <property type="entry name" value="Nucleic acid-binding proteins"/>
    <property type="match status" value="1"/>
</dbReference>
<protein>
    <recommendedName>
        <fullName evidence="3 8">DNA repair protein RecO</fullName>
    </recommendedName>
    <alternativeName>
        <fullName evidence="7 8">Recombination protein O</fullName>
    </alternativeName>
</protein>
<comment type="caution">
    <text evidence="10">The sequence shown here is derived from an EMBL/GenBank/DDBJ whole genome shotgun (WGS) entry which is preliminary data.</text>
</comment>
<dbReference type="Proteomes" id="UP000619536">
    <property type="component" value="Unassembled WGS sequence"/>
</dbReference>
<evidence type="ECO:0000256" key="3">
    <source>
        <dbReference type="ARBA" id="ARBA00021310"/>
    </source>
</evidence>
<name>A0A8J3ALN5_9BIFI</name>
<comment type="function">
    <text evidence="1 8">Involved in DNA repair and RecF pathway recombination.</text>
</comment>
<dbReference type="Pfam" id="PF02565">
    <property type="entry name" value="RecO_C"/>
    <property type="match status" value="1"/>
</dbReference>
<dbReference type="GO" id="GO:0006310">
    <property type="term" value="P:DNA recombination"/>
    <property type="evidence" value="ECO:0007669"/>
    <property type="project" value="UniProtKB-UniRule"/>
</dbReference>
<comment type="similarity">
    <text evidence="2 8">Belongs to the RecO family.</text>
</comment>
<keyword evidence="11" id="KW-1185">Reference proteome</keyword>
<dbReference type="InterPro" id="IPR022572">
    <property type="entry name" value="DNA_rep/recomb_RecO_N"/>
</dbReference>
<dbReference type="GO" id="GO:0043590">
    <property type="term" value="C:bacterial nucleoid"/>
    <property type="evidence" value="ECO:0007669"/>
    <property type="project" value="TreeGrafter"/>
</dbReference>
<dbReference type="Pfam" id="PF11967">
    <property type="entry name" value="RecO_N"/>
    <property type="match status" value="1"/>
</dbReference>
<dbReference type="InterPro" id="IPR037278">
    <property type="entry name" value="ARFGAP/RecO"/>
</dbReference>
<dbReference type="PANTHER" id="PTHR33991:SF1">
    <property type="entry name" value="DNA REPAIR PROTEIN RECO"/>
    <property type="match status" value="1"/>
</dbReference>
<keyword evidence="6 8" id="KW-0234">DNA repair</keyword>
<dbReference type="SUPFAM" id="SSF50249">
    <property type="entry name" value="Nucleic acid-binding proteins"/>
    <property type="match status" value="1"/>
</dbReference>
<dbReference type="AlphaFoldDB" id="A0A8J3ALN5"/>
<evidence type="ECO:0000259" key="9">
    <source>
        <dbReference type="Pfam" id="PF11967"/>
    </source>
</evidence>
<dbReference type="GO" id="GO:0006302">
    <property type="term" value="P:double-strand break repair"/>
    <property type="evidence" value="ECO:0007669"/>
    <property type="project" value="TreeGrafter"/>
</dbReference>
<evidence type="ECO:0000256" key="4">
    <source>
        <dbReference type="ARBA" id="ARBA00022763"/>
    </source>
</evidence>